<name>A0A0F7L3Y0_9VIRU</name>
<dbReference type="EMBL" id="KR029590">
    <property type="protein sequence ID" value="AKH47254.1"/>
    <property type="molecule type" value="Genomic_DNA"/>
</dbReference>
<evidence type="ECO:0000313" key="2">
    <source>
        <dbReference type="EMBL" id="AKH47254.1"/>
    </source>
</evidence>
<proteinExistence type="predicted"/>
<sequence length="162" mass="18790">MRKHDRLNGSGMRKMLLLLAENTDIIEVEGEKDICVFHDGWSDERVAEEMGTKNVAKIRTSRARYFGRLPDKKPEPLDLTERMRICESQVHFWEKQILENEVVQKNIDEALVRSVKGVQNEISKMQRELVVAQKMLEKLRPLIDDPEPTTPIKTNGHAKELN</sequence>
<reference evidence="2" key="1">
    <citation type="journal article" date="2015" name="Front. Microbiol.">
        <title>Combining genomic sequencing methods to explore viral diversity and reveal potential virus-host interactions.</title>
        <authorList>
            <person name="Chow C.E."/>
            <person name="Winget D.M."/>
            <person name="White R.A.III."/>
            <person name="Hallam S.J."/>
            <person name="Suttle C.A."/>
        </authorList>
    </citation>
    <scope>NUCLEOTIDE SEQUENCE</scope>
    <source>
        <strain evidence="2">H4084944</strain>
    </source>
</reference>
<protein>
    <submittedName>
        <fullName evidence="2">Uncharacterized protein</fullName>
    </submittedName>
</protein>
<feature type="region of interest" description="Disordered" evidence="1">
    <location>
        <begin position="143"/>
        <end position="162"/>
    </location>
</feature>
<accession>A0A0F7L3Y0</accession>
<organism evidence="2">
    <name type="scientific">uncultured marine virus</name>
    <dbReference type="NCBI Taxonomy" id="186617"/>
    <lineage>
        <taxon>Viruses</taxon>
        <taxon>environmental samples</taxon>
    </lineage>
</organism>
<evidence type="ECO:0000256" key="1">
    <source>
        <dbReference type="SAM" id="MobiDB-lite"/>
    </source>
</evidence>
<reference evidence="2" key="2">
    <citation type="submission" date="2015-03" db="EMBL/GenBank/DDBJ databases">
        <authorList>
            <person name="Chow C.-E.T."/>
            <person name="Winget D.M."/>
            <person name="White R.A.III."/>
            <person name="Hallam S.J."/>
            <person name="Suttle C.A."/>
        </authorList>
    </citation>
    <scope>NUCLEOTIDE SEQUENCE</scope>
    <source>
        <strain evidence="2">H4084944</strain>
    </source>
</reference>